<dbReference type="KEGG" id="amic:Ami3637_16260"/>
<evidence type="ECO:0000313" key="3">
    <source>
        <dbReference type="EMBL" id="QHI73723.1"/>
    </source>
</evidence>
<organism evidence="3 4">
    <name type="scientific">Aminipila terrae</name>
    <dbReference type="NCBI Taxonomy" id="2697030"/>
    <lineage>
        <taxon>Bacteria</taxon>
        <taxon>Bacillati</taxon>
        <taxon>Bacillota</taxon>
        <taxon>Clostridia</taxon>
        <taxon>Peptostreptococcales</taxon>
        <taxon>Anaerovoracaceae</taxon>
        <taxon>Aminipila</taxon>
    </lineage>
</organism>
<proteinExistence type="predicted"/>
<dbReference type="EMBL" id="CP047591">
    <property type="protein sequence ID" value="QHI73723.1"/>
    <property type="molecule type" value="Genomic_DNA"/>
</dbReference>
<accession>A0A6P1MKP9</accession>
<feature type="region of interest" description="Disordered" evidence="1">
    <location>
        <begin position="41"/>
        <end position="67"/>
    </location>
</feature>
<keyword evidence="2" id="KW-0732">Signal</keyword>
<evidence type="ECO:0000313" key="4">
    <source>
        <dbReference type="Proteomes" id="UP000463883"/>
    </source>
</evidence>
<dbReference type="RefSeq" id="WP_162363488.1">
    <property type="nucleotide sequence ID" value="NZ_CP047591.1"/>
</dbReference>
<evidence type="ECO:0000256" key="2">
    <source>
        <dbReference type="SAM" id="SignalP"/>
    </source>
</evidence>
<evidence type="ECO:0000256" key="1">
    <source>
        <dbReference type="SAM" id="MobiDB-lite"/>
    </source>
</evidence>
<keyword evidence="4" id="KW-1185">Reference proteome</keyword>
<gene>
    <name evidence="3" type="ORF">Ami3637_16260</name>
</gene>
<protein>
    <submittedName>
        <fullName evidence="3">Uncharacterized protein</fullName>
    </submittedName>
</protein>
<feature type="chain" id="PRO_5026813026" evidence="2">
    <location>
        <begin position="26"/>
        <end position="243"/>
    </location>
</feature>
<dbReference type="Proteomes" id="UP000463883">
    <property type="component" value="Chromosome"/>
</dbReference>
<name>A0A6P1MKP9_9FIRM</name>
<feature type="region of interest" description="Disordered" evidence="1">
    <location>
        <begin position="104"/>
        <end position="125"/>
    </location>
</feature>
<reference evidence="3 4" key="1">
    <citation type="submission" date="2020-01" db="EMBL/GenBank/DDBJ databases">
        <title>Genomic analysis of Aminipila sp. CBA3637.</title>
        <authorList>
            <person name="Kim Y.B."/>
            <person name="Roh S.W."/>
        </authorList>
    </citation>
    <scope>NUCLEOTIDE SEQUENCE [LARGE SCALE GENOMIC DNA]</scope>
    <source>
        <strain evidence="3 4">CBA3637</strain>
    </source>
</reference>
<dbReference type="AlphaFoldDB" id="A0A6P1MKP9"/>
<feature type="signal peptide" evidence="2">
    <location>
        <begin position="1"/>
        <end position="25"/>
    </location>
</feature>
<sequence length="243" mass="26203">MVKRKIGVMLVALMVTFAIPTMAFATDEAVATPSCGGLTHNVSAEAGESNNLEKNTVGPEKSAVEAPTVEVPVTKQPVVEKPVAEPPITDTTVVEQPVVEKPVMEQPATEKPVVDTPAVNVSKPATGTPVEIPAVVDKTVTEQPVTETPAVETLAIEQPVTELPKEESTLVIHHLFQQGDVVCDDYETVDKLTVGDKVTFQKYSYENKYEFVKCLNGNDSIDLQAGTNNITIKYTLKKGFKLV</sequence>